<name>A0AAD8NBP7_9APIA</name>
<gene>
    <name evidence="2" type="ORF">POM88_002311</name>
</gene>
<dbReference type="PANTHER" id="PTHR36062">
    <property type="entry name" value="OS01G0687300 PROTEIN"/>
    <property type="match status" value="1"/>
</dbReference>
<dbReference type="Proteomes" id="UP001237642">
    <property type="component" value="Unassembled WGS sequence"/>
</dbReference>
<sequence>MTVTVAMTDKDQPTQVTNEALLSAHYPRAKYWESKILGLKGTKATHSHSLVNFLKASKTLEQQNQSFTLLGDHGNDHGTNQWHLQKGKEVTSDISGSVKKRTKITAIDFGIVNKKRRRSRKQRESQHTPNVEHVPSLLSLAPPGTESSYMDYHIQHTSVSKCPRELVKSQKIFGSSLEDFNGTSSCVSPKIRCESVRIPTAPSFLCRLEENNNHVTSIPSSKSFLSDTNIMKVLEHEKCSDGSGVLSDNLSMRHDHPPAFREEQYKKMNNFSSTTTCALKANAMSIYTSAEDLDGFIPRCPVNHTLPVMETIETDLRKENKSFRDTRVLTRVQENVPNKCYSIPQLTGHGKQGVEIQVLSSDSEGKDDVHNVSATEVVSKNTSAETHTMDTNMIKEKHLPGIESSSSKKNVNANTDLPHLDCAIGTLGEKVQPQKRPIPAIPDINIPLHAEPAEANIVDNAEPSASHTRSLDLNQLPDSSSKWITRLKISDPCHHSVGTKSLRLDEATTHKSANQFVSRGIRGESSNSEPVPISTGKELMVVNQKTTPLRGDVSSPNGNVDGSDDKKWLHTWIQRWQKSPAATPKNRSEPVVNDEPQCSKGNLEELEKKPFSSIAAMALLGKGRSGLKCHYRDEGSYTVWES</sequence>
<dbReference type="GO" id="GO:0010099">
    <property type="term" value="P:regulation of photomorphogenesis"/>
    <property type="evidence" value="ECO:0007669"/>
    <property type="project" value="InterPro"/>
</dbReference>
<feature type="region of interest" description="Disordered" evidence="1">
    <location>
        <begin position="578"/>
        <end position="597"/>
    </location>
</feature>
<evidence type="ECO:0008006" key="4">
    <source>
        <dbReference type="Google" id="ProtNLM"/>
    </source>
</evidence>
<comment type="caution">
    <text evidence="2">The sequence shown here is derived from an EMBL/GenBank/DDBJ whole genome shotgun (WGS) entry which is preliminary data.</text>
</comment>
<protein>
    <recommendedName>
        <fullName evidence="4">F-box protein</fullName>
    </recommendedName>
</protein>
<evidence type="ECO:0000313" key="3">
    <source>
        <dbReference type="Proteomes" id="UP001237642"/>
    </source>
</evidence>
<dbReference type="InterPro" id="IPR037476">
    <property type="entry name" value="PCH1"/>
</dbReference>
<evidence type="ECO:0000313" key="2">
    <source>
        <dbReference type="EMBL" id="KAK1402706.1"/>
    </source>
</evidence>
<dbReference type="PANTHER" id="PTHR36062:SF1">
    <property type="entry name" value="OS01G0687300 PROTEIN"/>
    <property type="match status" value="1"/>
</dbReference>
<reference evidence="2" key="2">
    <citation type="submission" date="2023-05" db="EMBL/GenBank/DDBJ databases">
        <authorList>
            <person name="Schelkunov M.I."/>
        </authorList>
    </citation>
    <scope>NUCLEOTIDE SEQUENCE</scope>
    <source>
        <strain evidence="2">Hsosn_3</strain>
        <tissue evidence="2">Leaf</tissue>
    </source>
</reference>
<reference evidence="2" key="1">
    <citation type="submission" date="2023-02" db="EMBL/GenBank/DDBJ databases">
        <title>Genome of toxic invasive species Heracleum sosnowskyi carries increased number of genes despite the absence of recent whole-genome duplications.</title>
        <authorList>
            <person name="Schelkunov M."/>
            <person name="Shtratnikova V."/>
            <person name="Makarenko M."/>
            <person name="Klepikova A."/>
            <person name="Omelchenko D."/>
            <person name="Novikova G."/>
            <person name="Obukhova E."/>
            <person name="Bogdanov V."/>
            <person name="Penin A."/>
            <person name="Logacheva M."/>
        </authorList>
    </citation>
    <scope>NUCLEOTIDE SEQUENCE</scope>
    <source>
        <strain evidence="2">Hsosn_3</strain>
        <tissue evidence="2">Leaf</tissue>
    </source>
</reference>
<keyword evidence="3" id="KW-1185">Reference proteome</keyword>
<evidence type="ECO:0000256" key="1">
    <source>
        <dbReference type="SAM" id="MobiDB-lite"/>
    </source>
</evidence>
<dbReference type="EMBL" id="JAUIZM010000001">
    <property type="protein sequence ID" value="KAK1402706.1"/>
    <property type="molecule type" value="Genomic_DNA"/>
</dbReference>
<dbReference type="AlphaFoldDB" id="A0AAD8NBP7"/>
<accession>A0AAD8NBP7</accession>
<proteinExistence type="predicted"/>
<organism evidence="2 3">
    <name type="scientific">Heracleum sosnowskyi</name>
    <dbReference type="NCBI Taxonomy" id="360622"/>
    <lineage>
        <taxon>Eukaryota</taxon>
        <taxon>Viridiplantae</taxon>
        <taxon>Streptophyta</taxon>
        <taxon>Embryophyta</taxon>
        <taxon>Tracheophyta</taxon>
        <taxon>Spermatophyta</taxon>
        <taxon>Magnoliopsida</taxon>
        <taxon>eudicotyledons</taxon>
        <taxon>Gunneridae</taxon>
        <taxon>Pentapetalae</taxon>
        <taxon>asterids</taxon>
        <taxon>campanulids</taxon>
        <taxon>Apiales</taxon>
        <taxon>Apiaceae</taxon>
        <taxon>Apioideae</taxon>
        <taxon>apioid superclade</taxon>
        <taxon>Tordylieae</taxon>
        <taxon>Tordyliinae</taxon>
        <taxon>Heracleum</taxon>
    </lineage>
</organism>